<sequence>MRITNHCHSVDQSDTTKGFYIFRYVDEGEHVPEAVAGNSPAPWFSLYLLHPSFFSSLLSISLLSFYFSLPLYHSISILNHMLQPPKNPIRKQHKHNYYSFKFLY</sequence>
<dbReference type="EMBL" id="MNCJ02000329">
    <property type="protein sequence ID" value="KAF5769178.1"/>
    <property type="molecule type" value="Genomic_DNA"/>
</dbReference>
<proteinExistence type="predicted"/>
<feature type="transmembrane region" description="Helical" evidence="1">
    <location>
        <begin position="53"/>
        <end position="72"/>
    </location>
</feature>
<keyword evidence="3" id="KW-1185">Reference proteome</keyword>
<keyword evidence="1" id="KW-1133">Transmembrane helix</keyword>
<accession>A0A9K3EA97</accession>
<dbReference type="Proteomes" id="UP000215914">
    <property type="component" value="Unassembled WGS sequence"/>
</dbReference>
<keyword evidence="1" id="KW-0812">Transmembrane</keyword>
<organism evidence="2 3">
    <name type="scientific">Helianthus annuus</name>
    <name type="common">Common sunflower</name>
    <dbReference type="NCBI Taxonomy" id="4232"/>
    <lineage>
        <taxon>Eukaryota</taxon>
        <taxon>Viridiplantae</taxon>
        <taxon>Streptophyta</taxon>
        <taxon>Embryophyta</taxon>
        <taxon>Tracheophyta</taxon>
        <taxon>Spermatophyta</taxon>
        <taxon>Magnoliopsida</taxon>
        <taxon>eudicotyledons</taxon>
        <taxon>Gunneridae</taxon>
        <taxon>Pentapetalae</taxon>
        <taxon>asterids</taxon>
        <taxon>campanulids</taxon>
        <taxon>Asterales</taxon>
        <taxon>Asteraceae</taxon>
        <taxon>Asteroideae</taxon>
        <taxon>Heliantheae alliance</taxon>
        <taxon>Heliantheae</taxon>
        <taxon>Helianthus</taxon>
    </lineage>
</organism>
<dbReference type="Gramene" id="mRNA:HanXRQr2_Chr14g0645231">
    <property type="protein sequence ID" value="CDS:HanXRQr2_Chr14g0645231.1"/>
    <property type="gene ID" value="HanXRQr2_Chr14g0645231"/>
</dbReference>
<keyword evidence="1" id="KW-0472">Membrane</keyword>
<reference evidence="2" key="2">
    <citation type="submission" date="2020-06" db="EMBL/GenBank/DDBJ databases">
        <title>Helianthus annuus Genome sequencing and assembly Release 2.</title>
        <authorList>
            <person name="Gouzy J."/>
            <person name="Langlade N."/>
            <person name="Munos S."/>
        </authorList>
    </citation>
    <scope>NUCLEOTIDE SEQUENCE</scope>
    <source>
        <tissue evidence="2">Leaves</tissue>
    </source>
</reference>
<gene>
    <name evidence="2" type="ORF">HanXRQr2_Chr14g0645231</name>
</gene>
<evidence type="ECO:0000313" key="3">
    <source>
        <dbReference type="Proteomes" id="UP000215914"/>
    </source>
</evidence>
<comment type="caution">
    <text evidence="2">The sequence shown here is derived from an EMBL/GenBank/DDBJ whole genome shotgun (WGS) entry which is preliminary data.</text>
</comment>
<dbReference type="AlphaFoldDB" id="A0A9K3EA97"/>
<protein>
    <submittedName>
        <fullName evidence="2">Uncharacterized protein</fullName>
    </submittedName>
</protein>
<reference evidence="2" key="1">
    <citation type="journal article" date="2017" name="Nature">
        <title>The sunflower genome provides insights into oil metabolism, flowering and Asterid evolution.</title>
        <authorList>
            <person name="Badouin H."/>
            <person name="Gouzy J."/>
            <person name="Grassa C.J."/>
            <person name="Murat F."/>
            <person name="Staton S.E."/>
            <person name="Cottret L."/>
            <person name="Lelandais-Briere C."/>
            <person name="Owens G.L."/>
            <person name="Carrere S."/>
            <person name="Mayjonade B."/>
            <person name="Legrand L."/>
            <person name="Gill N."/>
            <person name="Kane N.C."/>
            <person name="Bowers J.E."/>
            <person name="Hubner S."/>
            <person name="Bellec A."/>
            <person name="Berard A."/>
            <person name="Berges H."/>
            <person name="Blanchet N."/>
            <person name="Boniface M.C."/>
            <person name="Brunel D."/>
            <person name="Catrice O."/>
            <person name="Chaidir N."/>
            <person name="Claudel C."/>
            <person name="Donnadieu C."/>
            <person name="Faraut T."/>
            <person name="Fievet G."/>
            <person name="Helmstetter N."/>
            <person name="King M."/>
            <person name="Knapp S.J."/>
            <person name="Lai Z."/>
            <person name="Le Paslier M.C."/>
            <person name="Lippi Y."/>
            <person name="Lorenzon L."/>
            <person name="Mandel J.R."/>
            <person name="Marage G."/>
            <person name="Marchand G."/>
            <person name="Marquand E."/>
            <person name="Bret-Mestries E."/>
            <person name="Morien E."/>
            <person name="Nambeesan S."/>
            <person name="Nguyen T."/>
            <person name="Pegot-Espagnet P."/>
            <person name="Pouilly N."/>
            <person name="Raftis F."/>
            <person name="Sallet E."/>
            <person name="Schiex T."/>
            <person name="Thomas J."/>
            <person name="Vandecasteele C."/>
            <person name="Vares D."/>
            <person name="Vear F."/>
            <person name="Vautrin S."/>
            <person name="Crespi M."/>
            <person name="Mangin B."/>
            <person name="Burke J.M."/>
            <person name="Salse J."/>
            <person name="Munos S."/>
            <person name="Vincourt P."/>
            <person name="Rieseberg L.H."/>
            <person name="Langlade N.B."/>
        </authorList>
    </citation>
    <scope>NUCLEOTIDE SEQUENCE</scope>
    <source>
        <tissue evidence="2">Leaves</tissue>
    </source>
</reference>
<evidence type="ECO:0000256" key="1">
    <source>
        <dbReference type="SAM" id="Phobius"/>
    </source>
</evidence>
<name>A0A9K3EA97_HELAN</name>
<evidence type="ECO:0000313" key="2">
    <source>
        <dbReference type="EMBL" id="KAF5769178.1"/>
    </source>
</evidence>